<dbReference type="InterPro" id="IPR023187">
    <property type="entry name" value="Tscrpt_reg_MarR-type_CS"/>
</dbReference>
<evidence type="ECO:0000313" key="6">
    <source>
        <dbReference type="Proteomes" id="UP000316968"/>
    </source>
</evidence>
<dbReference type="InterPro" id="IPR000835">
    <property type="entry name" value="HTH_MarR-typ"/>
</dbReference>
<dbReference type="SUPFAM" id="SSF46785">
    <property type="entry name" value="Winged helix' DNA-binding domain"/>
    <property type="match status" value="1"/>
</dbReference>
<evidence type="ECO:0000256" key="1">
    <source>
        <dbReference type="ARBA" id="ARBA00023015"/>
    </source>
</evidence>
<name>A0A4Y6UTN3_SACBS</name>
<accession>A0A4Y6UTN3</accession>
<dbReference type="PROSITE" id="PS01117">
    <property type="entry name" value="HTH_MARR_1"/>
    <property type="match status" value="1"/>
</dbReference>
<dbReference type="InterPro" id="IPR039422">
    <property type="entry name" value="MarR/SlyA-like"/>
</dbReference>
<organism evidence="5 6">
    <name type="scientific">Saccharibacillus brassicae</name>
    <dbReference type="NCBI Taxonomy" id="2583377"/>
    <lineage>
        <taxon>Bacteria</taxon>
        <taxon>Bacillati</taxon>
        <taxon>Bacillota</taxon>
        <taxon>Bacilli</taxon>
        <taxon>Bacillales</taxon>
        <taxon>Paenibacillaceae</taxon>
        <taxon>Saccharibacillus</taxon>
    </lineage>
</organism>
<dbReference type="InterPro" id="IPR036390">
    <property type="entry name" value="WH_DNA-bd_sf"/>
</dbReference>
<dbReference type="InterPro" id="IPR036388">
    <property type="entry name" value="WH-like_DNA-bd_sf"/>
</dbReference>
<protein>
    <submittedName>
        <fullName evidence="5">MarR family transcriptional regulator</fullName>
    </submittedName>
</protein>
<dbReference type="Gene3D" id="1.10.10.10">
    <property type="entry name" value="Winged helix-like DNA-binding domain superfamily/Winged helix DNA-binding domain"/>
    <property type="match status" value="1"/>
</dbReference>
<keyword evidence="6" id="KW-1185">Reference proteome</keyword>
<gene>
    <name evidence="5" type="ORF">FFV09_03090</name>
</gene>
<dbReference type="PANTHER" id="PTHR33164:SF102">
    <property type="entry name" value="TRANSCRIPTIONAL REGULATORY PROTEIN"/>
    <property type="match status" value="1"/>
</dbReference>
<evidence type="ECO:0000313" key="5">
    <source>
        <dbReference type="EMBL" id="QDH19938.1"/>
    </source>
</evidence>
<evidence type="ECO:0000256" key="3">
    <source>
        <dbReference type="ARBA" id="ARBA00023163"/>
    </source>
</evidence>
<sequence>MNTNTEIELHEIVDSFREVKQLFFQLMSEMSCRFGVTGIQLMTLKALRDRPEIGLGELAEHMRLVSSTVSGVIDRLVKAELVSRERPNHNRRSIVLKLSPKGMQVLEEADAAYRKYLSGLNDLDPEEVRAMLGVHRKIIKKLEEVRDENHHE</sequence>
<keyword evidence="3" id="KW-0804">Transcription</keyword>
<dbReference type="PROSITE" id="PS50995">
    <property type="entry name" value="HTH_MARR_2"/>
    <property type="match status" value="1"/>
</dbReference>
<dbReference type="KEGG" id="saca:FFV09_03090"/>
<dbReference type="EMBL" id="CP041217">
    <property type="protein sequence ID" value="QDH19938.1"/>
    <property type="molecule type" value="Genomic_DNA"/>
</dbReference>
<proteinExistence type="predicted"/>
<dbReference type="GO" id="GO:0003700">
    <property type="term" value="F:DNA-binding transcription factor activity"/>
    <property type="evidence" value="ECO:0007669"/>
    <property type="project" value="InterPro"/>
</dbReference>
<dbReference type="SMART" id="SM00347">
    <property type="entry name" value="HTH_MARR"/>
    <property type="match status" value="1"/>
</dbReference>
<dbReference type="OrthoDB" id="49580at2"/>
<dbReference type="RefSeq" id="WP_141446324.1">
    <property type="nucleotide sequence ID" value="NZ_CBCSAZ010000001.1"/>
</dbReference>
<evidence type="ECO:0000256" key="2">
    <source>
        <dbReference type="ARBA" id="ARBA00023125"/>
    </source>
</evidence>
<dbReference type="GO" id="GO:0006950">
    <property type="term" value="P:response to stress"/>
    <property type="evidence" value="ECO:0007669"/>
    <property type="project" value="TreeGrafter"/>
</dbReference>
<keyword evidence="2" id="KW-0238">DNA-binding</keyword>
<dbReference type="GO" id="GO:0003677">
    <property type="term" value="F:DNA binding"/>
    <property type="evidence" value="ECO:0007669"/>
    <property type="project" value="UniProtKB-KW"/>
</dbReference>
<dbReference type="PANTHER" id="PTHR33164">
    <property type="entry name" value="TRANSCRIPTIONAL REGULATOR, MARR FAMILY"/>
    <property type="match status" value="1"/>
</dbReference>
<reference evidence="5 6" key="1">
    <citation type="submission" date="2019-06" db="EMBL/GenBank/DDBJ databases">
        <title>Saccharibacillus brassicae sp. nov., an endophytic bacterium isolated from Chinese cabbage seeds (Brassica pekinensis).</title>
        <authorList>
            <person name="Jiang L."/>
            <person name="Lee J."/>
            <person name="Kim S.W."/>
        </authorList>
    </citation>
    <scope>NUCLEOTIDE SEQUENCE [LARGE SCALE GENOMIC DNA]</scope>
    <source>
        <strain evidence="6">KCTC 43072 / ATSA2</strain>
    </source>
</reference>
<keyword evidence="1" id="KW-0805">Transcription regulation</keyword>
<feature type="domain" description="HTH marR-type" evidence="4">
    <location>
        <begin position="2"/>
        <end position="140"/>
    </location>
</feature>
<dbReference type="Proteomes" id="UP000316968">
    <property type="component" value="Chromosome"/>
</dbReference>
<dbReference type="AlphaFoldDB" id="A0A4Y6UTN3"/>
<dbReference type="Pfam" id="PF01047">
    <property type="entry name" value="MarR"/>
    <property type="match status" value="1"/>
</dbReference>
<evidence type="ECO:0000259" key="4">
    <source>
        <dbReference type="PROSITE" id="PS50995"/>
    </source>
</evidence>